<sequence>MSRRNRDAPGMTPSDAEAQREKQRAVADISRGGASPPFSMGEEDIHESHPDFDTMSSEHTDDELPRVTPGTADELLCTGGRGARLLCDWGGGENILMFVMF</sequence>
<name>A0AAV7R939_PLEWA</name>
<keyword evidence="3" id="KW-1185">Reference proteome</keyword>
<reference evidence="2" key="1">
    <citation type="journal article" date="2022" name="bioRxiv">
        <title>Sequencing and chromosome-scale assembly of the giantPleurodeles waltlgenome.</title>
        <authorList>
            <person name="Brown T."/>
            <person name="Elewa A."/>
            <person name="Iarovenko S."/>
            <person name="Subramanian E."/>
            <person name="Araus A.J."/>
            <person name="Petzold A."/>
            <person name="Susuki M."/>
            <person name="Suzuki K.-i.T."/>
            <person name="Hayashi T."/>
            <person name="Toyoda A."/>
            <person name="Oliveira C."/>
            <person name="Osipova E."/>
            <person name="Leigh N.D."/>
            <person name="Simon A."/>
            <person name="Yun M.H."/>
        </authorList>
    </citation>
    <scope>NUCLEOTIDE SEQUENCE</scope>
    <source>
        <strain evidence="2">20211129_DDA</strain>
        <tissue evidence="2">Liver</tissue>
    </source>
</reference>
<feature type="compositionally biased region" description="Basic and acidic residues" evidence="1">
    <location>
        <begin position="46"/>
        <end position="65"/>
    </location>
</feature>
<feature type="region of interest" description="Disordered" evidence="1">
    <location>
        <begin position="1"/>
        <end position="71"/>
    </location>
</feature>
<accession>A0AAV7R939</accession>
<gene>
    <name evidence="2" type="ORF">NDU88_001620</name>
</gene>
<dbReference type="EMBL" id="JANPWB010000009">
    <property type="protein sequence ID" value="KAJ1148794.1"/>
    <property type="molecule type" value="Genomic_DNA"/>
</dbReference>
<evidence type="ECO:0000313" key="2">
    <source>
        <dbReference type="EMBL" id="KAJ1148794.1"/>
    </source>
</evidence>
<evidence type="ECO:0000256" key="1">
    <source>
        <dbReference type="SAM" id="MobiDB-lite"/>
    </source>
</evidence>
<organism evidence="2 3">
    <name type="scientific">Pleurodeles waltl</name>
    <name type="common">Iberian ribbed newt</name>
    <dbReference type="NCBI Taxonomy" id="8319"/>
    <lineage>
        <taxon>Eukaryota</taxon>
        <taxon>Metazoa</taxon>
        <taxon>Chordata</taxon>
        <taxon>Craniata</taxon>
        <taxon>Vertebrata</taxon>
        <taxon>Euteleostomi</taxon>
        <taxon>Amphibia</taxon>
        <taxon>Batrachia</taxon>
        <taxon>Caudata</taxon>
        <taxon>Salamandroidea</taxon>
        <taxon>Salamandridae</taxon>
        <taxon>Pleurodelinae</taxon>
        <taxon>Pleurodeles</taxon>
    </lineage>
</organism>
<proteinExistence type="predicted"/>
<dbReference type="Proteomes" id="UP001066276">
    <property type="component" value="Chromosome 5"/>
</dbReference>
<comment type="caution">
    <text evidence="2">The sequence shown here is derived from an EMBL/GenBank/DDBJ whole genome shotgun (WGS) entry which is preliminary data.</text>
</comment>
<evidence type="ECO:0000313" key="3">
    <source>
        <dbReference type="Proteomes" id="UP001066276"/>
    </source>
</evidence>
<dbReference type="AlphaFoldDB" id="A0AAV7R939"/>
<protein>
    <submittedName>
        <fullName evidence="2">Uncharacterized protein</fullName>
    </submittedName>
</protein>